<comment type="caution">
    <text evidence="6">The sequence shown here is derived from an EMBL/GenBank/DDBJ whole genome shotgun (WGS) entry which is preliminary data.</text>
</comment>
<dbReference type="PANTHER" id="PTHR44196">
    <property type="entry name" value="DEHYDROGENASE/REDUCTASE SDR FAMILY MEMBER 7B"/>
    <property type="match status" value="1"/>
</dbReference>
<dbReference type="SMART" id="SM00822">
    <property type="entry name" value="PKS_KR"/>
    <property type="match status" value="1"/>
</dbReference>
<evidence type="ECO:0000313" key="6">
    <source>
        <dbReference type="EMBL" id="NOE17997.1"/>
    </source>
</evidence>
<dbReference type="Pfam" id="PF00106">
    <property type="entry name" value="adh_short"/>
    <property type="match status" value="1"/>
</dbReference>
<evidence type="ECO:0000256" key="2">
    <source>
        <dbReference type="ARBA" id="ARBA00023002"/>
    </source>
</evidence>
<evidence type="ECO:0000256" key="1">
    <source>
        <dbReference type="ARBA" id="ARBA00006484"/>
    </source>
</evidence>
<evidence type="ECO:0000256" key="4">
    <source>
        <dbReference type="SAM" id="MobiDB-lite"/>
    </source>
</evidence>
<dbReference type="InterPro" id="IPR020904">
    <property type="entry name" value="Sc_DH/Rdtase_CS"/>
</dbReference>
<proteinExistence type="inferred from homology"/>
<dbReference type="PRINTS" id="PR00081">
    <property type="entry name" value="GDHRDH"/>
</dbReference>
<dbReference type="AlphaFoldDB" id="A0AA91BQW9"/>
<dbReference type="InterPro" id="IPR002347">
    <property type="entry name" value="SDR_fam"/>
</dbReference>
<dbReference type="PANTHER" id="PTHR44196:SF1">
    <property type="entry name" value="DEHYDROGENASE_REDUCTASE SDR FAMILY MEMBER 7B"/>
    <property type="match status" value="1"/>
</dbReference>
<gene>
    <name evidence="6" type="ORF">GS634_07645</name>
</gene>
<dbReference type="InterPro" id="IPR036291">
    <property type="entry name" value="NAD(P)-bd_dom_sf"/>
</dbReference>
<reference evidence="6" key="1">
    <citation type="submission" date="2019-12" db="EMBL/GenBank/DDBJ databases">
        <title>Ruegeria JWLKs population differentiation of coral mucus and skeleton niches.</title>
        <authorList>
            <person name="Luo D."/>
        </authorList>
    </citation>
    <scope>NUCLEOTIDE SEQUENCE</scope>
    <source>
        <strain evidence="6">HKCCD6181</strain>
    </source>
</reference>
<dbReference type="Proteomes" id="UP000597886">
    <property type="component" value="Unassembled WGS sequence"/>
</dbReference>
<dbReference type="InterPro" id="IPR057326">
    <property type="entry name" value="KR_dom"/>
</dbReference>
<feature type="compositionally biased region" description="Polar residues" evidence="4">
    <location>
        <begin position="177"/>
        <end position="187"/>
    </location>
</feature>
<feature type="domain" description="Ketoreductase" evidence="5">
    <location>
        <begin position="2"/>
        <end position="173"/>
    </location>
</feature>
<accession>A0AA91BQW9</accession>
<protein>
    <submittedName>
        <fullName evidence="6">SDR family NAD(P)-dependent oxidoreductase</fullName>
    </submittedName>
</protein>
<sequence length="254" mass="27286">MKTAVISGGAGGLGRALSHALQSRGWRVVLLDLDVSGLDTGPNQLPVGCDLTDPDQLARATQKVIATSDSIDLVIYNAGVTQIRGFEKSDAASHRTLFDINYFAAVEMARVFLHPVRASKGTHLAISSVAGFAPLYHRTAYAASKHALEGFFKSLRSEEAPHGVEVLIAAPSFVATNPGNAQEQANGTARPGSAKDGMDEMSPEVAAETILRGLDKSQPMIPVGRVARLSWWLNRLSPRLYQRMMERNVRGSGH</sequence>
<dbReference type="EMBL" id="WVRA01000002">
    <property type="protein sequence ID" value="NOE17997.1"/>
    <property type="molecule type" value="Genomic_DNA"/>
</dbReference>
<dbReference type="PROSITE" id="PS00061">
    <property type="entry name" value="ADH_SHORT"/>
    <property type="match status" value="1"/>
</dbReference>
<dbReference type="SUPFAM" id="SSF51735">
    <property type="entry name" value="NAD(P)-binding Rossmann-fold domains"/>
    <property type="match status" value="1"/>
</dbReference>
<dbReference type="GO" id="GO:0016020">
    <property type="term" value="C:membrane"/>
    <property type="evidence" value="ECO:0007669"/>
    <property type="project" value="TreeGrafter"/>
</dbReference>
<dbReference type="Gene3D" id="3.40.50.720">
    <property type="entry name" value="NAD(P)-binding Rossmann-like Domain"/>
    <property type="match status" value="1"/>
</dbReference>
<organism evidence="6 7">
    <name type="scientific">Ruegeria atlantica</name>
    <dbReference type="NCBI Taxonomy" id="81569"/>
    <lineage>
        <taxon>Bacteria</taxon>
        <taxon>Pseudomonadati</taxon>
        <taxon>Pseudomonadota</taxon>
        <taxon>Alphaproteobacteria</taxon>
        <taxon>Rhodobacterales</taxon>
        <taxon>Roseobacteraceae</taxon>
        <taxon>Ruegeria</taxon>
    </lineage>
</organism>
<evidence type="ECO:0000313" key="7">
    <source>
        <dbReference type="Proteomes" id="UP000597886"/>
    </source>
</evidence>
<dbReference type="GO" id="GO:0016491">
    <property type="term" value="F:oxidoreductase activity"/>
    <property type="evidence" value="ECO:0007669"/>
    <property type="project" value="UniProtKB-KW"/>
</dbReference>
<evidence type="ECO:0000259" key="5">
    <source>
        <dbReference type="SMART" id="SM00822"/>
    </source>
</evidence>
<name>A0AA91BQW9_9RHOB</name>
<feature type="region of interest" description="Disordered" evidence="4">
    <location>
        <begin position="177"/>
        <end position="201"/>
    </location>
</feature>
<comment type="similarity">
    <text evidence="1 3">Belongs to the short-chain dehydrogenases/reductases (SDR) family.</text>
</comment>
<dbReference type="RefSeq" id="WP_171329340.1">
    <property type="nucleotide sequence ID" value="NZ_WVRA01000002.1"/>
</dbReference>
<dbReference type="PRINTS" id="PR00080">
    <property type="entry name" value="SDRFAMILY"/>
</dbReference>
<evidence type="ECO:0000256" key="3">
    <source>
        <dbReference type="RuleBase" id="RU000363"/>
    </source>
</evidence>
<keyword evidence="2" id="KW-0560">Oxidoreductase</keyword>